<name>A0ACC3YFQ9_COLTU</name>
<comment type="caution">
    <text evidence="1">The sequence shown here is derived from an EMBL/GenBank/DDBJ whole genome shotgun (WGS) entry which is preliminary data.</text>
</comment>
<proteinExistence type="predicted"/>
<accession>A0ACC3YFQ9</accession>
<evidence type="ECO:0000313" key="2">
    <source>
        <dbReference type="Proteomes" id="UP000805649"/>
    </source>
</evidence>
<sequence>MTGVDKLHQQNITGQGVTIALIDSGLDYLHPGLGGGFGTGFKVSGGYDLVGDDWKRGLPANPSADPYTECSFHGTHTSGIAAGNDTRTGYVGAAPGANIHHYRIIGCDTRNTLLDSDIITKAILMAYENGAEVISISLSLSKGPYPDDPVSEILSRITTEGRTVCVVAVGNNGPNGTFSADAPASAKGVLSVGTVNSLSTIESRPRARMSLVVQSLERGNSDTAISNETMAEFMWTPATPKGRFPEKIEVLSLGLLIGKEFENACKLFNSSIALPSSVVILVRRGGCGFSEKLQNVANAGGRYVLIYDDQAYKHQYDNPDDLSQTMDQLLEFENNTPGIHAAGFVSAETAETWLTFASSAAQSNSKMLIYVNMDSNLTFTPFFACKPPSLAPGRINGKSTWGPSGDASIMPLVVAPGGNMVSTLPRSWGGYGVLSGSSMAAPYVAGCVALLKQARPELKAREIVNLLATTAMPVQFSDGTTKDYHFLSPVWHQGGGLIQPSAAVEASVLPDVPNVSFNDSDFFVGVRTFEVRNIGTMEVLYDLFAYGTDAKTSYSRNTGLGDLSLSAATVLSRWPSPKGGFVSWGWKSPLAEKQFLETVRGPLEYSDLHASVVVKPNSLRLKPGQSANVSITVTGLNNLTSPSVSARCPLWGGYIAMRSAANTSDNDAQPKKNLTHFIAYGGVACALRDIVVLADHSTDNGRASELLSSNYTSSNYTEAKDDNKDLSIEDPQRLQGTFLAAATEADQYSPKFVATPISSMDEFTIPSPQVQSVAGFAMTGKPASRGQLPLLPTLNLKFDLSTRALTIDVQMLKNATESVNLGPAFSHEVTRRPGGFNRANNVYQPWHGQLADGTWVDAGIYRFRVCALRTWGNMDKPQDYRDCVETEAFQLNYDSDRQTKDLSKGMEQCGFFDEKPLKR</sequence>
<gene>
    <name evidence="1" type="ORF">CTRU02_214772</name>
</gene>
<reference evidence="1 2" key="1">
    <citation type="journal article" date="2020" name="Phytopathology">
        <title>Genome Sequence Resources of Colletotrichum truncatum, C. plurivorum, C. musicola, and C. sojae: Four Species Pathogenic to Soybean (Glycine max).</title>
        <authorList>
            <person name="Rogerio F."/>
            <person name="Boufleur T.R."/>
            <person name="Ciampi-Guillardi M."/>
            <person name="Sukno S.A."/>
            <person name="Thon M.R."/>
            <person name="Massola Junior N.S."/>
            <person name="Baroncelli R."/>
        </authorList>
    </citation>
    <scope>NUCLEOTIDE SEQUENCE [LARGE SCALE GENOMIC DNA]</scope>
    <source>
        <strain evidence="1 2">CMES1059</strain>
    </source>
</reference>
<dbReference type="Proteomes" id="UP000805649">
    <property type="component" value="Unassembled WGS sequence"/>
</dbReference>
<evidence type="ECO:0000313" key="1">
    <source>
        <dbReference type="EMBL" id="KAL0930697.1"/>
    </source>
</evidence>
<dbReference type="EMBL" id="VUJX02000011">
    <property type="protein sequence ID" value="KAL0930697.1"/>
    <property type="molecule type" value="Genomic_DNA"/>
</dbReference>
<keyword evidence="2" id="KW-1185">Reference proteome</keyword>
<protein>
    <submittedName>
        <fullName evidence="1">Subtilisin-like serine protease pr1c</fullName>
    </submittedName>
</protein>
<organism evidence="1 2">
    <name type="scientific">Colletotrichum truncatum</name>
    <name type="common">Anthracnose fungus</name>
    <name type="synonym">Colletotrichum capsici</name>
    <dbReference type="NCBI Taxonomy" id="5467"/>
    <lineage>
        <taxon>Eukaryota</taxon>
        <taxon>Fungi</taxon>
        <taxon>Dikarya</taxon>
        <taxon>Ascomycota</taxon>
        <taxon>Pezizomycotina</taxon>
        <taxon>Sordariomycetes</taxon>
        <taxon>Hypocreomycetidae</taxon>
        <taxon>Glomerellales</taxon>
        <taxon>Glomerellaceae</taxon>
        <taxon>Colletotrichum</taxon>
        <taxon>Colletotrichum truncatum species complex</taxon>
    </lineage>
</organism>